<keyword evidence="8" id="KW-1185">Reference proteome</keyword>
<dbReference type="InterPro" id="IPR013324">
    <property type="entry name" value="RNA_pol_sigma_r3/r4-like"/>
</dbReference>
<dbReference type="AlphaFoldDB" id="A0A6S6QTQ9"/>
<evidence type="ECO:0000313" key="7">
    <source>
        <dbReference type="EMBL" id="BCJ90461.1"/>
    </source>
</evidence>
<dbReference type="Gene3D" id="1.10.10.10">
    <property type="entry name" value="Winged helix-like DNA-binding domain superfamily/Winged helix DNA-binding domain"/>
    <property type="match status" value="1"/>
</dbReference>
<dbReference type="SUPFAM" id="SSF88659">
    <property type="entry name" value="Sigma3 and sigma4 domains of RNA polymerase sigma factors"/>
    <property type="match status" value="1"/>
</dbReference>
<evidence type="ECO:0000259" key="5">
    <source>
        <dbReference type="Pfam" id="PF04542"/>
    </source>
</evidence>
<keyword evidence="4" id="KW-0804">Transcription</keyword>
<keyword evidence="3" id="KW-0731">Sigma factor</keyword>
<feature type="domain" description="RNA polymerase sigma factor 70 region 4 type 2" evidence="6">
    <location>
        <begin position="145"/>
        <end position="197"/>
    </location>
</feature>
<dbReference type="PANTHER" id="PTHR43133">
    <property type="entry name" value="RNA POLYMERASE ECF-TYPE SIGMA FACTO"/>
    <property type="match status" value="1"/>
</dbReference>
<dbReference type="KEGG" id="tso:IZ6_11960"/>
<dbReference type="EMBL" id="AP023361">
    <property type="protein sequence ID" value="BCJ90461.1"/>
    <property type="molecule type" value="Genomic_DNA"/>
</dbReference>
<sequence>MNGAIQTLPAPWGFPGAFLNMPQPAGGADFGRLIVAVAEARDREAFARLFGHFAPRLKAFLMRAGADAAAAEDFAQEAMLIVWHKASLYDPARAAPSSWIFTIARNLRIDTLRRNRYAPRDIDPSDLPDAPLQPDAAFDGSEGARRVRAALAALPEEQRKVLLLSYFSDLAHGEISRRLDMPLGTVKSRLRLAVARLRETLGDLS</sequence>
<evidence type="ECO:0000259" key="6">
    <source>
        <dbReference type="Pfam" id="PF08281"/>
    </source>
</evidence>
<reference evidence="7 8" key="1">
    <citation type="submission" date="2020-08" db="EMBL/GenBank/DDBJ databases">
        <title>Genome sequence of Rhizobiales bacterium strain IZ6.</title>
        <authorList>
            <person name="Nakai R."/>
            <person name="Naganuma T."/>
        </authorList>
    </citation>
    <scope>NUCLEOTIDE SEQUENCE [LARGE SCALE GENOMIC DNA]</scope>
    <source>
        <strain evidence="7 8">IZ6</strain>
    </source>
</reference>
<feature type="domain" description="RNA polymerase sigma-70 region 2" evidence="5">
    <location>
        <begin position="49"/>
        <end position="116"/>
    </location>
</feature>
<dbReference type="InterPro" id="IPR007627">
    <property type="entry name" value="RNA_pol_sigma70_r2"/>
</dbReference>
<keyword evidence="2" id="KW-0805">Transcription regulation</keyword>
<dbReference type="InterPro" id="IPR039425">
    <property type="entry name" value="RNA_pol_sigma-70-like"/>
</dbReference>
<dbReference type="InterPro" id="IPR036388">
    <property type="entry name" value="WH-like_DNA-bd_sf"/>
</dbReference>
<dbReference type="SUPFAM" id="SSF88946">
    <property type="entry name" value="Sigma2 domain of RNA polymerase sigma factors"/>
    <property type="match status" value="1"/>
</dbReference>
<name>A0A6S6QTQ9_9HYPH</name>
<dbReference type="InterPro" id="IPR013325">
    <property type="entry name" value="RNA_pol_sigma_r2"/>
</dbReference>
<evidence type="ECO:0000256" key="1">
    <source>
        <dbReference type="ARBA" id="ARBA00010641"/>
    </source>
</evidence>
<gene>
    <name evidence="7" type="ORF">IZ6_11960</name>
</gene>
<evidence type="ECO:0000256" key="2">
    <source>
        <dbReference type="ARBA" id="ARBA00023015"/>
    </source>
</evidence>
<protein>
    <submittedName>
        <fullName evidence="7">RNA polymerase sigma factor</fullName>
    </submittedName>
</protein>
<evidence type="ECO:0000256" key="4">
    <source>
        <dbReference type="ARBA" id="ARBA00023163"/>
    </source>
</evidence>
<dbReference type="GO" id="GO:0003677">
    <property type="term" value="F:DNA binding"/>
    <property type="evidence" value="ECO:0007669"/>
    <property type="project" value="InterPro"/>
</dbReference>
<evidence type="ECO:0000313" key="8">
    <source>
        <dbReference type="Proteomes" id="UP000515317"/>
    </source>
</evidence>
<comment type="similarity">
    <text evidence="1">Belongs to the sigma-70 factor family. ECF subfamily.</text>
</comment>
<dbReference type="Pfam" id="PF08281">
    <property type="entry name" value="Sigma70_r4_2"/>
    <property type="match status" value="1"/>
</dbReference>
<dbReference type="Pfam" id="PF04542">
    <property type="entry name" value="Sigma70_r2"/>
    <property type="match status" value="1"/>
</dbReference>
<dbReference type="Gene3D" id="1.10.1740.10">
    <property type="match status" value="1"/>
</dbReference>
<dbReference type="NCBIfam" id="TIGR02937">
    <property type="entry name" value="sigma70-ECF"/>
    <property type="match status" value="1"/>
</dbReference>
<dbReference type="GO" id="GO:0016987">
    <property type="term" value="F:sigma factor activity"/>
    <property type="evidence" value="ECO:0007669"/>
    <property type="project" value="UniProtKB-KW"/>
</dbReference>
<dbReference type="InterPro" id="IPR013249">
    <property type="entry name" value="RNA_pol_sigma70_r4_t2"/>
</dbReference>
<dbReference type="Proteomes" id="UP000515317">
    <property type="component" value="Chromosome"/>
</dbReference>
<dbReference type="InterPro" id="IPR014284">
    <property type="entry name" value="RNA_pol_sigma-70_dom"/>
</dbReference>
<accession>A0A6S6QTQ9</accession>
<proteinExistence type="inferred from homology"/>
<organism evidence="7 8">
    <name type="scientific">Terrihabitans soli</name>
    <dbReference type="NCBI Taxonomy" id="708113"/>
    <lineage>
        <taxon>Bacteria</taxon>
        <taxon>Pseudomonadati</taxon>
        <taxon>Pseudomonadota</taxon>
        <taxon>Alphaproteobacteria</taxon>
        <taxon>Hyphomicrobiales</taxon>
        <taxon>Terrihabitans</taxon>
    </lineage>
</organism>
<dbReference type="GO" id="GO:0006352">
    <property type="term" value="P:DNA-templated transcription initiation"/>
    <property type="evidence" value="ECO:0007669"/>
    <property type="project" value="InterPro"/>
</dbReference>
<dbReference type="PANTHER" id="PTHR43133:SF62">
    <property type="entry name" value="RNA POLYMERASE SIGMA FACTOR SIGZ"/>
    <property type="match status" value="1"/>
</dbReference>
<evidence type="ECO:0000256" key="3">
    <source>
        <dbReference type="ARBA" id="ARBA00023082"/>
    </source>
</evidence>
<dbReference type="CDD" id="cd06171">
    <property type="entry name" value="Sigma70_r4"/>
    <property type="match status" value="1"/>
</dbReference>